<dbReference type="Pfam" id="PF12937">
    <property type="entry name" value="F-box-like"/>
    <property type="match status" value="1"/>
</dbReference>
<protein>
    <submittedName>
        <fullName evidence="3">Uncharacterized protein</fullName>
    </submittedName>
</protein>
<dbReference type="InterPro" id="IPR036047">
    <property type="entry name" value="F-box-like_dom_sf"/>
</dbReference>
<dbReference type="SUPFAM" id="SSF81383">
    <property type="entry name" value="F-box domain"/>
    <property type="match status" value="1"/>
</dbReference>
<dbReference type="EnsemblPlants" id="EMT07577">
    <property type="protein sequence ID" value="EMT07577"/>
    <property type="gene ID" value="F775_12299"/>
</dbReference>
<name>M8ASV2_AEGTA</name>
<proteinExistence type="predicted"/>
<dbReference type="AlphaFoldDB" id="M8ASV2"/>
<organism evidence="3">
    <name type="scientific">Aegilops tauschii</name>
    <name type="common">Tausch's goatgrass</name>
    <name type="synonym">Aegilops squarrosa</name>
    <dbReference type="NCBI Taxonomy" id="37682"/>
    <lineage>
        <taxon>Eukaryota</taxon>
        <taxon>Viridiplantae</taxon>
        <taxon>Streptophyta</taxon>
        <taxon>Embryophyta</taxon>
        <taxon>Tracheophyta</taxon>
        <taxon>Spermatophyta</taxon>
        <taxon>Magnoliopsida</taxon>
        <taxon>Liliopsida</taxon>
        <taxon>Poales</taxon>
        <taxon>Poaceae</taxon>
        <taxon>BOP clade</taxon>
        <taxon>Pooideae</taxon>
        <taxon>Triticodae</taxon>
        <taxon>Triticeae</taxon>
        <taxon>Triticinae</taxon>
        <taxon>Aegilops</taxon>
    </lineage>
</organism>
<evidence type="ECO:0000313" key="3">
    <source>
        <dbReference type="EnsemblPlants" id="EMT07577"/>
    </source>
</evidence>
<evidence type="ECO:0000259" key="2">
    <source>
        <dbReference type="Pfam" id="PF23635"/>
    </source>
</evidence>
<accession>M8ASV2</accession>
<dbReference type="ExpressionAtlas" id="M8ASV2">
    <property type="expression patterns" value="baseline"/>
</dbReference>
<feature type="domain" description="F-box" evidence="1">
    <location>
        <begin position="21"/>
        <end position="59"/>
    </location>
</feature>
<dbReference type="InterPro" id="IPR056594">
    <property type="entry name" value="AT5G49610-like_b-prop"/>
</dbReference>
<dbReference type="Pfam" id="PF23635">
    <property type="entry name" value="Beta-prop_AT5G49610-like"/>
    <property type="match status" value="1"/>
</dbReference>
<reference evidence="3" key="1">
    <citation type="submission" date="2015-06" db="UniProtKB">
        <authorList>
            <consortium name="EnsemblPlants"/>
        </authorList>
    </citation>
    <scope>IDENTIFICATION</scope>
</reference>
<dbReference type="PANTHER" id="PTHR33207">
    <property type="entry name" value="F-BOX DOMAIN CONTAINING PROTEIN-RELATED"/>
    <property type="match status" value="1"/>
</dbReference>
<sequence>MEGDSQTPRAAVIVSKVLEDDDLLVEILLHVGFPTTLVRAALVCKRWLGHASEPAFLRRFRKLHPPRLLGFYNDDRYCDSAPPTFVRMLPQPAELSAIVRRTNFSAYRRLSPGMLDCRNGSVFTTLYTDKSALGVHRPLCHGGGLTIVPSLPRPLLPLGSSCTFRQVLSKQGDGLSYYYLYVESSNQEYRMHVYMMQDGSWRRHHLLDIGQLLRPRSKPKAVLVGNKIYMAAGPTNIVVLDLKTLSFSTVQLPQGVEHGSRGTTMLSRAGDASGVYLIHVKEFQLRIWLRKEDNWLLVDSICLHEMCANLRKSDSTIKNGHNVLLMDQVVDYGDFVFLQMGGCVLHLDVRCRTLRKVYEYRSTHLGDIHPFTMIWPPAFPTVKYESCKLGTSFSCVTAFTIILPHHCFYHRSAAFLNYPAPLSAKLKLGPTQVYNMLIFQNVGF</sequence>
<evidence type="ECO:0000259" key="1">
    <source>
        <dbReference type="Pfam" id="PF12937"/>
    </source>
</evidence>
<feature type="domain" description="F-box protein AT5G49610-like beta-propeller" evidence="2">
    <location>
        <begin position="114"/>
        <end position="379"/>
    </location>
</feature>
<dbReference type="InterPro" id="IPR001810">
    <property type="entry name" value="F-box_dom"/>
</dbReference>